<comment type="caution">
    <text evidence="2">The sequence shown here is derived from an EMBL/GenBank/DDBJ whole genome shotgun (WGS) entry which is preliminary data.</text>
</comment>
<dbReference type="PATRIC" id="fig|582680.6.peg.2868"/>
<dbReference type="RefSeq" id="WP_045272828.1">
    <property type="nucleotide sequence ID" value="NZ_JYIX01000037.1"/>
</dbReference>
<dbReference type="PANTHER" id="PTHR35006:SF2">
    <property type="entry name" value="GLYOXALASE FAMILY PROTEIN (AFU_ORTHOLOGUE AFUA_5G14830)"/>
    <property type="match status" value="1"/>
</dbReference>
<protein>
    <submittedName>
        <fullName evidence="2">Glyoxalase-like domain protein</fullName>
    </submittedName>
</protein>
<sequence>MATLDHLGISVDHVPGASAQFDPVLSALGYTRRHDAPDLAYWRQDGLPEILLYPARDNADGPHEHGRVGWQHLAFAVDTRAEVDRVHDIALDAGWTAVRPPKEYPRFSDRYYASFVEDDNGIRIEIVHNPPRDASAG</sequence>
<dbReference type="InterPro" id="IPR004360">
    <property type="entry name" value="Glyas_Fos-R_dOase_dom"/>
</dbReference>
<evidence type="ECO:0000259" key="1">
    <source>
        <dbReference type="PROSITE" id="PS51819"/>
    </source>
</evidence>
<organism evidence="2 3">
    <name type="scientific">Microbacterium azadirachtae</name>
    <dbReference type="NCBI Taxonomy" id="582680"/>
    <lineage>
        <taxon>Bacteria</taxon>
        <taxon>Bacillati</taxon>
        <taxon>Actinomycetota</taxon>
        <taxon>Actinomycetes</taxon>
        <taxon>Micrococcales</taxon>
        <taxon>Microbacteriaceae</taxon>
        <taxon>Microbacterium</taxon>
    </lineage>
</organism>
<dbReference type="PROSITE" id="PS51819">
    <property type="entry name" value="VOC"/>
    <property type="match status" value="1"/>
</dbReference>
<dbReference type="Proteomes" id="UP000033740">
    <property type="component" value="Unassembled WGS sequence"/>
</dbReference>
<dbReference type="InterPro" id="IPR029068">
    <property type="entry name" value="Glyas_Bleomycin-R_OHBP_Dase"/>
</dbReference>
<keyword evidence="3" id="KW-1185">Reference proteome</keyword>
<name>A0A0F0LGH1_9MICO</name>
<dbReference type="InterPro" id="IPR037523">
    <property type="entry name" value="VOC_core"/>
</dbReference>
<dbReference type="EMBL" id="JYIX01000037">
    <property type="protein sequence ID" value="KJL32322.1"/>
    <property type="molecule type" value="Genomic_DNA"/>
</dbReference>
<dbReference type="Gene3D" id="3.10.180.10">
    <property type="entry name" value="2,3-Dihydroxybiphenyl 1,2-Dioxygenase, domain 1"/>
    <property type="match status" value="1"/>
</dbReference>
<proteinExistence type="predicted"/>
<dbReference type="SUPFAM" id="SSF54593">
    <property type="entry name" value="Glyoxalase/Bleomycin resistance protein/Dihydroxybiphenyl dioxygenase"/>
    <property type="match status" value="1"/>
</dbReference>
<accession>A0A0F0LGH1</accession>
<dbReference type="Pfam" id="PF00903">
    <property type="entry name" value="Glyoxalase"/>
    <property type="match status" value="1"/>
</dbReference>
<evidence type="ECO:0000313" key="2">
    <source>
        <dbReference type="EMBL" id="KJL32322.1"/>
    </source>
</evidence>
<evidence type="ECO:0000313" key="3">
    <source>
        <dbReference type="Proteomes" id="UP000033740"/>
    </source>
</evidence>
<reference evidence="2 3" key="1">
    <citation type="submission" date="2015-02" db="EMBL/GenBank/DDBJ databases">
        <title>Draft genome sequences of ten Microbacterium spp. with emphasis on heavy metal contaminated environments.</title>
        <authorList>
            <person name="Corretto E."/>
        </authorList>
    </citation>
    <scope>NUCLEOTIDE SEQUENCE [LARGE SCALE GENOMIC DNA]</scope>
    <source>
        <strain evidence="2 3">ARN176</strain>
    </source>
</reference>
<gene>
    <name evidence="2" type="ORF">RS86_02794</name>
</gene>
<dbReference type="PANTHER" id="PTHR35006">
    <property type="entry name" value="GLYOXALASE FAMILY PROTEIN (AFU_ORTHOLOGUE AFUA_5G14830)"/>
    <property type="match status" value="1"/>
</dbReference>
<dbReference type="STRING" id="582680.RS86_02794"/>
<dbReference type="AlphaFoldDB" id="A0A0F0LGH1"/>
<feature type="domain" description="VOC" evidence="1">
    <location>
        <begin position="3"/>
        <end position="129"/>
    </location>
</feature>